<comment type="caution">
    <text evidence="2">The sequence shown here is derived from an EMBL/GenBank/DDBJ whole genome shotgun (WGS) entry which is preliminary data.</text>
</comment>
<dbReference type="InterPro" id="IPR016181">
    <property type="entry name" value="Acyl_CoA_acyltransferase"/>
</dbReference>
<dbReference type="EMBL" id="JBHUEM010000003">
    <property type="protein sequence ID" value="MFD1735461.1"/>
    <property type="molecule type" value="Genomic_DNA"/>
</dbReference>
<evidence type="ECO:0000313" key="3">
    <source>
        <dbReference type="Proteomes" id="UP001597214"/>
    </source>
</evidence>
<dbReference type="InterPro" id="IPR039840">
    <property type="entry name" value="NAA80"/>
</dbReference>
<organism evidence="2 3">
    <name type="scientific">Bacillus salitolerans</name>
    <dbReference type="NCBI Taxonomy" id="1437434"/>
    <lineage>
        <taxon>Bacteria</taxon>
        <taxon>Bacillati</taxon>
        <taxon>Bacillota</taxon>
        <taxon>Bacilli</taxon>
        <taxon>Bacillales</taxon>
        <taxon>Bacillaceae</taxon>
        <taxon>Bacillus</taxon>
    </lineage>
</organism>
<dbReference type="InterPro" id="IPR000182">
    <property type="entry name" value="GNAT_dom"/>
</dbReference>
<dbReference type="PANTHER" id="PTHR13538">
    <property type="entry name" value="N-ACETYLTRANSFERASE 6"/>
    <property type="match status" value="1"/>
</dbReference>
<dbReference type="SUPFAM" id="SSF55729">
    <property type="entry name" value="Acyl-CoA N-acyltransferases (Nat)"/>
    <property type="match status" value="1"/>
</dbReference>
<sequence length="154" mass="17841">MEIRFLTDCREFIPAIACLQQMEMYKIPSNRNLLKAIKKFEIRSKKRDGLPLTLVAFMDTLPVGSICLIDRELDSHTHLSPWIAPLFVSSHYRNRGIGKSLMEEAERLASSLGHKEIFLFTDAAREYYEKLNWETIETVYPTGKPTSFLMKKIV</sequence>
<keyword evidence="3" id="KW-1185">Reference proteome</keyword>
<evidence type="ECO:0000313" key="2">
    <source>
        <dbReference type="EMBL" id="MFD1735461.1"/>
    </source>
</evidence>
<keyword evidence="2" id="KW-0808">Transferase</keyword>
<accession>A0ABW4LM07</accession>
<dbReference type="EC" id="2.3.-.-" evidence="2"/>
<evidence type="ECO:0000259" key="1">
    <source>
        <dbReference type="PROSITE" id="PS51186"/>
    </source>
</evidence>
<keyword evidence="2" id="KW-0012">Acyltransferase</keyword>
<protein>
    <submittedName>
        <fullName evidence="2">GNAT family N-acetyltransferase</fullName>
        <ecNumber evidence="2">2.3.-.-</ecNumber>
    </submittedName>
</protein>
<dbReference type="RefSeq" id="WP_377926560.1">
    <property type="nucleotide sequence ID" value="NZ_JBHUEM010000003.1"/>
</dbReference>
<gene>
    <name evidence="2" type="ORF">ACFSCX_02690</name>
</gene>
<dbReference type="PANTHER" id="PTHR13538:SF4">
    <property type="entry name" value="N-ALPHA-ACETYLTRANSFERASE 80"/>
    <property type="match status" value="1"/>
</dbReference>
<proteinExistence type="predicted"/>
<feature type="domain" description="N-acetyltransferase" evidence="1">
    <location>
        <begin position="1"/>
        <end position="154"/>
    </location>
</feature>
<reference evidence="3" key="1">
    <citation type="journal article" date="2019" name="Int. J. Syst. Evol. Microbiol.">
        <title>The Global Catalogue of Microorganisms (GCM) 10K type strain sequencing project: providing services to taxonomists for standard genome sequencing and annotation.</title>
        <authorList>
            <consortium name="The Broad Institute Genomics Platform"/>
            <consortium name="The Broad Institute Genome Sequencing Center for Infectious Disease"/>
            <person name="Wu L."/>
            <person name="Ma J."/>
        </authorList>
    </citation>
    <scope>NUCLEOTIDE SEQUENCE [LARGE SCALE GENOMIC DNA]</scope>
    <source>
        <strain evidence="3">CCUG 49339</strain>
    </source>
</reference>
<dbReference type="Gene3D" id="3.40.630.30">
    <property type="match status" value="1"/>
</dbReference>
<dbReference type="CDD" id="cd04301">
    <property type="entry name" value="NAT_SF"/>
    <property type="match status" value="1"/>
</dbReference>
<dbReference type="Pfam" id="PF00583">
    <property type="entry name" value="Acetyltransf_1"/>
    <property type="match status" value="1"/>
</dbReference>
<dbReference type="GO" id="GO:0016746">
    <property type="term" value="F:acyltransferase activity"/>
    <property type="evidence" value="ECO:0007669"/>
    <property type="project" value="UniProtKB-KW"/>
</dbReference>
<name>A0ABW4LM07_9BACI</name>
<dbReference type="PROSITE" id="PS51186">
    <property type="entry name" value="GNAT"/>
    <property type="match status" value="1"/>
</dbReference>
<dbReference type="Proteomes" id="UP001597214">
    <property type="component" value="Unassembled WGS sequence"/>
</dbReference>